<sequence>MTTHERIKTKKNMPLLDYVEKFIEKRDKNLRKLAQRGILSPPLARFDKNSVIIQTGDNVYPYVNTNKQVEQKDHVLDTSTELKKNDVNIDKQDVQLHVPMSESVEIRVRDMSPQPEIRELSTHRLTVPEDDQDLQRTTSPLSIEDSLSTRSYSYNHHPVFYDRYVPVDHKPPSHQPLVHHRSDGQMRSLNDENEDLSVRKSPKKHHNYHNDPTNRYIEHQNTHTTFEVEFIRVPVMRLKPDEYYRRSNELAKMESIRSSLSADSTLQWRI</sequence>
<dbReference type="EMBL" id="CAJNOR010001545">
    <property type="protein sequence ID" value="CAF1161410.1"/>
    <property type="molecule type" value="Genomic_DNA"/>
</dbReference>
<comment type="caution">
    <text evidence="1">The sequence shown here is derived from an EMBL/GenBank/DDBJ whole genome shotgun (WGS) entry which is preliminary data.</text>
</comment>
<accession>A0A814THE0</accession>
<keyword evidence="2" id="KW-1185">Reference proteome</keyword>
<protein>
    <submittedName>
        <fullName evidence="1">Uncharacterized protein</fullName>
    </submittedName>
</protein>
<organism evidence="1 2">
    <name type="scientific">Adineta ricciae</name>
    <name type="common">Rotifer</name>
    <dbReference type="NCBI Taxonomy" id="249248"/>
    <lineage>
        <taxon>Eukaryota</taxon>
        <taxon>Metazoa</taxon>
        <taxon>Spiralia</taxon>
        <taxon>Gnathifera</taxon>
        <taxon>Rotifera</taxon>
        <taxon>Eurotatoria</taxon>
        <taxon>Bdelloidea</taxon>
        <taxon>Adinetida</taxon>
        <taxon>Adinetidae</taxon>
        <taxon>Adineta</taxon>
    </lineage>
</organism>
<dbReference type="AlphaFoldDB" id="A0A814THE0"/>
<dbReference type="Proteomes" id="UP000663828">
    <property type="component" value="Unassembled WGS sequence"/>
</dbReference>
<evidence type="ECO:0000313" key="1">
    <source>
        <dbReference type="EMBL" id="CAF1161410.1"/>
    </source>
</evidence>
<evidence type="ECO:0000313" key="2">
    <source>
        <dbReference type="Proteomes" id="UP000663828"/>
    </source>
</evidence>
<proteinExistence type="predicted"/>
<reference evidence="1" key="1">
    <citation type="submission" date="2021-02" db="EMBL/GenBank/DDBJ databases">
        <authorList>
            <person name="Nowell W R."/>
        </authorList>
    </citation>
    <scope>NUCLEOTIDE SEQUENCE</scope>
</reference>
<gene>
    <name evidence="1" type="ORF">XAT740_LOCUS21503</name>
</gene>
<name>A0A814THE0_ADIRI</name>